<evidence type="ECO:0000256" key="2">
    <source>
        <dbReference type="ARBA" id="ARBA00009853"/>
    </source>
</evidence>
<proteinExistence type="inferred from homology"/>
<dbReference type="Pfam" id="PF00892">
    <property type="entry name" value="EamA"/>
    <property type="match status" value="2"/>
</dbReference>
<feature type="transmembrane region" description="Helical" evidence="6">
    <location>
        <begin position="240"/>
        <end position="260"/>
    </location>
</feature>
<dbReference type="InterPro" id="IPR000620">
    <property type="entry name" value="EamA_dom"/>
</dbReference>
<organism evidence="8 9">
    <name type="scientific">Psychromarinibacter halotolerans</name>
    <dbReference type="NCBI Taxonomy" id="1775175"/>
    <lineage>
        <taxon>Bacteria</taxon>
        <taxon>Pseudomonadati</taxon>
        <taxon>Pseudomonadota</taxon>
        <taxon>Alphaproteobacteria</taxon>
        <taxon>Rhodobacterales</taxon>
        <taxon>Paracoccaceae</taxon>
        <taxon>Psychromarinibacter</taxon>
    </lineage>
</organism>
<comment type="similarity">
    <text evidence="2">Belongs to the drug/metabolite transporter (DMT) superfamily. 10 TMS drug/metabolite exporter (DME) (TC 2.A.7.3) family.</text>
</comment>
<feature type="domain" description="EamA" evidence="7">
    <location>
        <begin position="153"/>
        <end position="283"/>
    </location>
</feature>
<evidence type="ECO:0000256" key="4">
    <source>
        <dbReference type="ARBA" id="ARBA00022989"/>
    </source>
</evidence>
<name>A0ABV7GX67_9RHOB</name>
<feature type="transmembrane region" description="Helical" evidence="6">
    <location>
        <begin position="212"/>
        <end position="233"/>
    </location>
</feature>
<keyword evidence="4 6" id="KW-1133">Transmembrane helix</keyword>
<evidence type="ECO:0000256" key="3">
    <source>
        <dbReference type="ARBA" id="ARBA00022692"/>
    </source>
</evidence>
<comment type="caution">
    <text evidence="8">The sequence shown here is derived from an EMBL/GenBank/DDBJ whole genome shotgun (WGS) entry which is preliminary data.</text>
</comment>
<protein>
    <submittedName>
        <fullName evidence="8">DMT family transporter</fullName>
    </submittedName>
</protein>
<gene>
    <name evidence="8" type="ORF">ACFOGP_20625</name>
</gene>
<reference evidence="9" key="1">
    <citation type="journal article" date="2019" name="Int. J. Syst. Evol. Microbiol.">
        <title>The Global Catalogue of Microorganisms (GCM) 10K type strain sequencing project: providing services to taxonomists for standard genome sequencing and annotation.</title>
        <authorList>
            <consortium name="The Broad Institute Genomics Platform"/>
            <consortium name="The Broad Institute Genome Sequencing Center for Infectious Disease"/>
            <person name="Wu L."/>
            <person name="Ma J."/>
        </authorList>
    </citation>
    <scope>NUCLEOTIDE SEQUENCE [LARGE SCALE GENOMIC DNA]</scope>
    <source>
        <strain evidence="9">KCTC 52366</strain>
    </source>
</reference>
<dbReference type="InterPro" id="IPR037185">
    <property type="entry name" value="EmrE-like"/>
</dbReference>
<evidence type="ECO:0000256" key="5">
    <source>
        <dbReference type="ARBA" id="ARBA00023136"/>
    </source>
</evidence>
<feature type="transmembrane region" description="Helical" evidence="6">
    <location>
        <begin position="76"/>
        <end position="93"/>
    </location>
</feature>
<keyword evidence="5 6" id="KW-0472">Membrane</keyword>
<evidence type="ECO:0000313" key="8">
    <source>
        <dbReference type="EMBL" id="MFC3145138.1"/>
    </source>
</evidence>
<evidence type="ECO:0000256" key="6">
    <source>
        <dbReference type="SAM" id="Phobius"/>
    </source>
</evidence>
<feature type="domain" description="EamA" evidence="7">
    <location>
        <begin position="13"/>
        <end position="144"/>
    </location>
</feature>
<dbReference type="EMBL" id="JBHRTB010000010">
    <property type="protein sequence ID" value="MFC3145138.1"/>
    <property type="molecule type" value="Genomic_DNA"/>
</dbReference>
<feature type="transmembrane region" description="Helical" evidence="6">
    <location>
        <begin position="44"/>
        <end position="64"/>
    </location>
</feature>
<comment type="subcellular location">
    <subcellularLocation>
        <location evidence="1">Membrane</location>
        <topology evidence="1">Multi-pass membrane protein</topology>
    </subcellularLocation>
</comment>
<dbReference type="PANTHER" id="PTHR22911:SF6">
    <property type="entry name" value="SOLUTE CARRIER FAMILY 35 MEMBER G1"/>
    <property type="match status" value="1"/>
</dbReference>
<feature type="transmembrane region" description="Helical" evidence="6">
    <location>
        <begin position="129"/>
        <end position="148"/>
    </location>
</feature>
<keyword evidence="9" id="KW-1185">Reference proteome</keyword>
<accession>A0ABV7GX67</accession>
<dbReference type="Proteomes" id="UP001595632">
    <property type="component" value="Unassembled WGS sequence"/>
</dbReference>
<feature type="transmembrane region" description="Helical" evidence="6">
    <location>
        <begin position="12"/>
        <end position="32"/>
    </location>
</feature>
<feature type="transmembrane region" description="Helical" evidence="6">
    <location>
        <begin position="105"/>
        <end position="122"/>
    </location>
</feature>
<dbReference type="RefSeq" id="WP_275634514.1">
    <property type="nucleotide sequence ID" value="NZ_JARGYD010000010.1"/>
</dbReference>
<evidence type="ECO:0000256" key="1">
    <source>
        <dbReference type="ARBA" id="ARBA00004141"/>
    </source>
</evidence>
<evidence type="ECO:0000313" key="9">
    <source>
        <dbReference type="Proteomes" id="UP001595632"/>
    </source>
</evidence>
<sequence length="303" mass="32553">MTEAASPPNRPLAGVLWMLVTGVQFVAVTALVKQFGQGLPAAEAAFLRYSLGLIFFLPMLRAVFAVARDRPLLRLFGLRGFVHGLGVILWFYAMTRISIAEVTALNYLSPIYVTIGAALFLGEKLAFRRISAVVVALLGALVVLRPGVRELSPGHIAMLGTGLLFACSYLVAKTLSGRAAPGVVVAWMSIFVTATLLPFALADWVWPTWTQLGGMFLTAVFATGGHLTMTLAFRAAPMAVTQPVTFLQLIWAVILGALVFSEPPDGWVILGGTIVLGAVSFITWREAVLKRREITPVSVATKV</sequence>
<evidence type="ECO:0000259" key="7">
    <source>
        <dbReference type="Pfam" id="PF00892"/>
    </source>
</evidence>
<dbReference type="PANTHER" id="PTHR22911">
    <property type="entry name" value="ACYL-MALONYL CONDENSING ENZYME-RELATED"/>
    <property type="match status" value="1"/>
</dbReference>
<feature type="transmembrane region" description="Helical" evidence="6">
    <location>
        <begin position="154"/>
        <end position="172"/>
    </location>
</feature>
<feature type="transmembrane region" description="Helical" evidence="6">
    <location>
        <begin position="266"/>
        <end position="284"/>
    </location>
</feature>
<keyword evidence="3 6" id="KW-0812">Transmembrane</keyword>
<feature type="transmembrane region" description="Helical" evidence="6">
    <location>
        <begin position="184"/>
        <end position="206"/>
    </location>
</feature>
<dbReference type="SUPFAM" id="SSF103481">
    <property type="entry name" value="Multidrug resistance efflux transporter EmrE"/>
    <property type="match status" value="2"/>
</dbReference>